<dbReference type="PANTHER" id="PTHR10509">
    <property type="entry name" value="O-METHYLTRANSFERASE-RELATED"/>
    <property type="match status" value="1"/>
</dbReference>
<dbReference type="GO" id="GO:0008171">
    <property type="term" value="F:O-methyltransferase activity"/>
    <property type="evidence" value="ECO:0007669"/>
    <property type="project" value="InterPro"/>
</dbReference>
<dbReference type="InterPro" id="IPR029063">
    <property type="entry name" value="SAM-dependent_MTases_sf"/>
</dbReference>
<dbReference type="SUPFAM" id="SSF53335">
    <property type="entry name" value="S-adenosyl-L-methionine-dependent methyltransferases"/>
    <property type="match status" value="1"/>
</dbReference>
<dbReference type="PANTHER" id="PTHR10509:SF14">
    <property type="entry name" value="CAFFEOYL-COA O-METHYLTRANSFERASE 3-RELATED"/>
    <property type="match status" value="1"/>
</dbReference>
<protein>
    <submittedName>
        <fullName evidence="4">O-methyltransferase, family 3</fullName>
    </submittedName>
</protein>
<dbReference type="Gene3D" id="3.40.50.150">
    <property type="entry name" value="Vaccinia Virus protein VP39"/>
    <property type="match status" value="1"/>
</dbReference>
<evidence type="ECO:0000256" key="1">
    <source>
        <dbReference type="ARBA" id="ARBA00022603"/>
    </source>
</evidence>
<organism evidence="4 5">
    <name type="scientific">Alteracholeplasma palmae (strain ATCC 49389 / J233)</name>
    <name type="common">Acholeplasma palmae</name>
    <dbReference type="NCBI Taxonomy" id="1318466"/>
    <lineage>
        <taxon>Bacteria</taxon>
        <taxon>Bacillati</taxon>
        <taxon>Mycoplasmatota</taxon>
        <taxon>Mollicutes</taxon>
        <taxon>Acholeplasmatales</taxon>
        <taxon>Acholeplasmataceae</taxon>
        <taxon>Acholeplasma</taxon>
    </lineage>
</organism>
<dbReference type="InterPro" id="IPR002935">
    <property type="entry name" value="SAM_O-MeTrfase"/>
</dbReference>
<dbReference type="RefSeq" id="WP_026658596.1">
    <property type="nucleotide sequence ID" value="NC_022538.1"/>
</dbReference>
<dbReference type="STRING" id="1318466.BN85406940"/>
<dbReference type="Proteomes" id="UP000032740">
    <property type="component" value="Chromosome"/>
</dbReference>
<dbReference type="KEGG" id="apal:BN85406940"/>
<name>U4KRL4_ALTPJ</name>
<dbReference type="CDD" id="cd02440">
    <property type="entry name" value="AdoMet_MTases"/>
    <property type="match status" value="1"/>
</dbReference>
<dbReference type="GO" id="GO:0008757">
    <property type="term" value="F:S-adenosylmethionine-dependent methyltransferase activity"/>
    <property type="evidence" value="ECO:0007669"/>
    <property type="project" value="TreeGrafter"/>
</dbReference>
<dbReference type="HOGENOM" id="CLU_067676_4_0_14"/>
<dbReference type="GO" id="GO:0032259">
    <property type="term" value="P:methylation"/>
    <property type="evidence" value="ECO:0007669"/>
    <property type="project" value="UniProtKB-KW"/>
</dbReference>
<dbReference type="OrthoDB" id="9799672at2"/>
<sequence>MKNKIQVLQEMKSYAETNDVPIICDEGLSFLLKTIKENNVKSILEIGTAIGYSALLMSEPDIKVDTIERDLKRYQEASQFLKPLDYPIHLIYADALLYDGPLNQYDLIFIDAAKAQYEKFFNKYQHYLKPNGIIVCDNLNFHNLTPEMVSRNTRQLLRKINGFKDFLTENSLYETTFYNVGDGMSISRRKEGQQ</sequence>
<evidence type="ECO:0000313" key="4">
    <source>
        <dbReference type="EMBL" id="CCV64271.1"/>
    </source>
</evidence>
<reference evidence="4 5" key="1">
    <citation type="journal article" date="2013" name="J. Mol. Microbiol. Biotechnol.">
        <title>Analysis of the Complete Genomes of Acholeplasma brassicae , A. palmae and A. laidlawii and Their Comparison to the Obligate Parasites from ' Candidatus Phytoplasma'.</title>
        <authorList>
            <person name="Kube M."/>
            <person name="Siewert C."/>
            <person name="Migdoll A.M."/>
            <person name="Duduk B."/>
            <person name="Holz S."/>
            <person name="Rabus R."/>
            <person name="Seemuller E."/>
            <person name="Mitrovic J."/>
            <person name="Muller I."/>
            <person name="Buttner C."/>
            <person name="Reinhardt R."/>
        </authorList>
    </citation>
    <scope>NUCLEOTIDE SEQUENCE [LARGE SCALE GENOMIC DNA]</scope>
    <source>
        <strain evidence="4 5">J233</strain>
    </source>
</reference>
<gene>
    <name evidence="4" type="ORF">BN85406940</name>
</gene>
<accession>U4KRL4</accession>
<keyword evidence="5" id="KW-1185">Reference proteome</keyword>
<evidence type="ECO:0000256" key="2">
    <source>
        <dbReference type="ARBA" id="ARBA00022679"/>
    </source>
</evidence>
<dbReference type="InterPro" id="IPR050362">
    <property type="entry name" value="Cation-dep_OMT"/>
</dbReference>
<keyword evidence="1 4" id="KW-0489">Methyltransferase</keyword>
<keyword evidence="2 4" id="KW-0808">Transferase</keyword>
<dbReference type="EMBL" id="FO681347">
    <property type="protein sequence ID" value="CCV64271.1"/>
    <property type="molecule type" value="Genomic_DNA"/>
</dbReference>
<proteinExistence type="predicted"/>
<dbReference type="AlphaFoldDB" id="U4KRL4"/>
<evidence type="ECO:0000313" key="5">
    <source>
        <dbReference type="Proteomes" id="UP000032740"/>
    </source>
</evidence>
<keyword evidence="3" id="KW-0949">S-adenosyl-L-methionine</keyword>
<dbReference type="Pfam" id="PF01596">
    <property type="entry name" value="Methyltransf_3"/>
    <property type="match status" value="1"/>
</dbReference>
<evidence type="ECO:0000256" key="3">
    <source>
        <dbReference type="ARBA" id="ARBA00022691"/>
    </source>
</evidence>